<accession>A0A9P4S9X5</accession>
<comment type="similarity">
    <text evidence="2">Belongs to the REXO4 family.</text>
</comment>
<dbReference type="SMART" id="SM00479">
    <property type="entry name" value="EXOIII"/>
    <property type="match status" value="1"/>
</dbReference>
<reference evidence="12" key="1">
    <citation type="journal article" date="2020" name="Stud. Mycol.">
        <title>101 Dothideomycetes genomes: a test case for predicting lifestyles and emergence of pathogens.</title>
        <authorList>
            <person name="Haridas S."/>
            <person name="Albert R."/>
            <person name="Binder M."/>
            <person name="Bloem J."/>
            <person name="Labutti K."/>
            <person name="Salamov A."/>
            <person name="Andreopoulos B."/>
            <person name="Baker S."/>
            <person name="Barry K."/>
            <person name="Bills G."/>
            <person name="Bluhm B."/>
            <person name="Cannon C."/>
            <person name="Castanera R."/>
            <person name="Culley D."/>
            <person name="Daum C."/>
            <person name="Ezra D."/>
            <person name="Gonzalez J."/>
            <person name="Henrissat B."/>
            <person name="Kuo A."/>
            <person name="Liang C."/>
            <person name="Lipzen A."/>
            <person name="Lutzoni F."/>
            <person name="Magnuson J."/>
            <person name="Mondo S."/>
            <person name="Nolan M."/>
            <person name="Ohm R."/>
            <person name="Pangilinan J."/>
            <person name="Park H.-J."/>
            <person name="Ramirez L."/>
            <person name="Alfaro M."/>
            <person name="Sun H."/>
            <person name="Tritt A."/>
            <person name="Yoshinaga Y."/>
            <person name="Zwiers L.-H."/>
            <person name="Turgeon B."/>
            <person name="Goodwin S."/>
            <person name="Spatafora J."/>
            <person name="Crous P."/>
            <person name="Grigoriev I."/>
        </authorList>
    </citation>
    <scope>NUCLEOTIDE SEQUENCE</scope>
    <source>
        <strain evidence="12">CBS 101060</strain>
    </source>
</reference>
<name>A0A9P4S9X5_9PEZI</name>
<dbReference type="Pfam" id="PF00929">
    <property type="entry name" value="RNase_T"/>
    <property type="match status" value="1"/>
</dbReference>
<dbReference type="EMBL" id="MU006096">
    <property type="protein sequence ID" value="KAF2838793.1"/>
    <property type="molecule type" value="Genomic_DNA"/>
</dbReference>
<sequence>LSSNWKRLQKSLKSSKTLETSSKPITHGTSIPLKRKQSNGQLPPKTTHNGLKRPRLTPKPSIPTSKPRKMGILSSKPLRTPSASITTSQQPPSATLALFAEDHDLNPADVAAAYSIPPTSISIPTSTAPPEVPNSGLNTTVQIGKYVALDCEMVGTGPPPSTDSQLARVSLVNYHGVQIYDSYVAPTIRVTDYRTHVSGITEELLKAARPFKSVRRDVEALLENRILVGHAIKNDLEALQLKHPPRDIRDTSRYAEFRKLSRGRTPALKRLAKELLGVEIQGGEHSSLEDARATMLLFRREKDGFEREVSKRY</sequence>
<feature type="compositionally biased region" description="Polar residues" evidence="10">
    <location>
        <begin position="38"/>
        <end position="49"/>
    </location>
</feature>
<keyword evidence="13" id="KW-1185">Reference proteome</keyword>
<feature type="compositionally biased region" description="Polar residues" evidence="10">
    <location>
        <begin position="81"/>
        <end position="91"/>
    </location>
</feature>
<keyword evidence="4" id="KW-0698">rRNA processing</keyword>
<evidence type="ECO:0000256" key="4">
    <source>
        <dbReference type="ARBA" id="ARBA00022552"/>
    </source>
</evidence>
<evidence type="ECO:0000256" key="7">
    <source>
        <dbReference type="ARBA" id="ARBA00022839"/>
    </source>
</evidence>
<dbReference type="SUPFAM" id="SSF53098">
    <property type="entry name" value="Ribonuclease H-like"/>
    <property type="match status" value="1"/>
</dbReference>
<feature type="non-terminal residue" evidence="12">
    <location>
        <position position="313"/>
    </location>
</feature>
<protein>
    <recommendedName>
        <fullName evidence="3">RNA exonuclease 4</fullName>
    </recommendedName>
</protein>
<evidence type="ECO:0000256" key="8">
    <source>
        <dbReference type="ARBA" id="ARBA00023242"/>
    </source>
</evidence>
<evidence type="ECO:0000256" key="10">
    <source>
        <dbReference type="SAM" id="MobiDB-lite"/>
    </source>
</evidence>
<feature type="region of interest" description="Disordered" evidence="10">
    <location>
        <begin position="1"/>
        <end position="91"/>
    </location>
</feature>
<comment type="subcellular location">
    <subcellularLocation>
        <location evidence="1">Nucleus</location>
    </subcellularLocation>
</comment>
<dbReference type="GO" id="GO:0005634">
    <property type="term" value="C:nucleus"/>
    <property type="evidence" value="ECO:0007669"/>
    <property type="project" value="UniProtKB-SubCell"/>
</dbReference>
<evidence type="ECO:0000256" key="9">
    <source>
        <dbReference type="ARBA" id="ARBA00025599"/>
    </source>
</evidence>
<feature type="domain" description="Exonuclease" evidence="11">
    <location>
        <begin position="145"/>
        <end position="307"/>
    </location>
</feature>
<dbReference type="OrthoDB" id="8191639at2759"/>
<dbReference type="GO" id="GO:0008408">
    <property type="term" value="F:3'-5' exonuclease activity"/>
    <property type="evidence" value="ECO:0007669"/>
    <property type="project" value="InterPro"/>
</dbReference>
<gene>
    <name evidence="12" type="ORF">M501DRAFT_921535</name>
</gene>
<organism evidence="12 13">
    <name type="scientific">Patellaria atrata CBS 101060</name>
    <dbReference type="NCBI Taxonomy" id="1346257"/>
    <lineage>
        <taxon>Eukaryota</taxon>
        <taxon>Fungi</taxon>
        <taxon>Dikarya</taxon>
        <taxon>Ascomycota</taxon>
        <taxon>Pezizomycotina</taxon>
        <taxon>Dothideomycetes</taxon>
        <taxon>Dothideomycetes incertae sedis</taxon>
        <taxon>Patellariales</taxon>
        <taxon>Patellariaceae</taxon>
        <taxon>Patellaria</taxon>
    </lineage>
</organism>
<evidence type="ECO:0000256" key="1">
    <source>
        <dbReference type="ARBA" id="ARBA00004123"/>
    </source>
</evidence>
<evidence type="ECO:0000259" key="11">
    <source>
        <dbReference type="SMART" id="SM00479"/>
    </source>
</evidence>
<dbReference type="InterPro" id="IPR037431">
    <property type="entry name" value="REX4_DEDDh_dom"/>
</dbReference>
<evidence type="ECO:0000256" key="6">
    <source>
        <dbReference type="ARBA" id="ARBA00022801"/>
    </source>
</evidence>
<keyword evidence="6" id="KW-0378">Hydrolase</keyword>
<evidence type="ECO:0000256" key="3">
    <source>
        <dbReference type="ARBA" id="ARBA00016937"/>
    </source>
</evidence>
<feature type="compositionally biased region" description="Low complexity" evidence="10">
    <location>
        <begin position="11"/>
        <end position="23"/>
    </location>
</feature>
<dbReference type="Proteomes" id="UP000799429">
    <property type="component" value="Unassembled WGS sequence"/>
</dbReference>
<dbReference type="CDD" id="cd06144">
    <property type="entry name" value="REX4_like"/>
    <property type="match status" value="1"/>
</dbReference>
<dbReference type="GO" id="GO:0006364">
    <property type="term" value="P:rRNA processing"/>
    <property type="evidence" value="ECO:0007669"/>
    <property type="project" value="UniProtKB-KW"/>
</dbReference>
<evidence type="ECO:0000256" key="5">
    <source>
        <dbReference type="ARBA" id="ARBA00022722"/>
    </source>
</evidence>
<dbReference type="GO" id="GO:0000027">
    <property type="term" value="P:ribosomal large subunit assembly"/>
    <property type="evidence" value="ECO:0007669"/>
    <property type="project" value="TreeGrafter"/>
</dbReference>
<dbReference type="PANTHER" id="PTHR12801">
    <property type="entry name" value="RNA EXONUCLEASE REXO1 / RECO3 FAMILY MEMBER-RELATED"/>
    <property type="match status" value="1"/>
</dbReference>
<dbReference type="GO" id="GO:0003676">
    <property type="term" value="F:nucleic acid binding"/>
    <property type="evidence" value="ECO:0007669"/>
    <property type="project" value="InterPro"/>
</dbReference>
<keyword evidence="8" id="KW-0539">Nucleus</keyword>
<feature type="non-terminal residue" evidence="12">
    <location>
        <position position="1"/>
    </location>
</feature>
<keyword evidence="5" id="KW-0540">Nuclease</keyword>
<keyword evidence="7" id="KW-0269">Exonuclease</keyword>
<evidence type="ECO:0000256" key="2">
    <source>
        <dbReference type="ARBA" id="ARBA00010489"/>
    </source>
</evidence>
<dbReference type="InterPro" id="IPR013520">
    <property type="entry name" value="Ribonucl_H"/>
</dbReference>
<dbReference type="InterPro" id="IPR012337">
    <property type="entry name" value="RNaseH-like_sf"/>
</dbReference>
<dbReference type="InterPro" id="IPR036397">
    <property type="entry name" value="RNaseH_sf"/>
</dbReference>
<dbReference type="PANTHER" id="PTHR12801:SF45">
    <property type="entry name" value="RNA EXONUCLEASE 4"/>
    <property type="match status" value="1"/>
</dbReference>
<proteinExistence type="inferred from homology"/>
<comment type="function">
    <text evidence="9">Exoribonuclease involved in ribosome biosynthesis. Involved in the processing of ITS1, the internal transcribed spacer localized between the 18S and 5.8S rRNAs.</text>
</comment>
<dbReference type="FunFam" id="3.30.420.10:FF:000007">
    <property type="entry name" value="Interferon-stimulated exonuclease gene 20"/>
    <property type="match status" value="1"/>
</dbReference>
<dbReference type="AlphaFoldDB" id="A0A9P4S9X5"/>
<dbReference type="Gene3D" id="3.30.420.10">
    <property type="entry name" value="Ribonuclease H-like superfamily/Ribonuclease H"/>
    <property type="match status" value="1"/>
</dbReference>
<comment type="caution">
    <text evidence="12">The sequence shown here is derived from an EMBL/GenBank/DDBJ whole genome shotgun (WGS) entry which is preliminary data.</text>
</comment>
<evidence type="ECO:0000313" key="12">
    <source>
        <dbReference type="EMBL" id="KAF2838793.1"/>
    </source>
</evidence>
<dbReference type="InterPro" id="IPR047021">
    <property type="entry name" value="REXO1/3/4-like"/>
</dbReference>
<evidence type="ECO:0000313" key="13">
    <source>
        <dbReference type="Proteomes" id="UP000799429"/>
    </source>
</evidence>